<dbReference type="Proteomes" id="UP000031843">
    <property type="component" value="Chromosome main"/>
</dbReference>
<feature type="compositionally biased region" description="Basic and acidic residues" evidence="1">
    <location>
        <begin position="1"/>
        <end position="20"/>
    </location>
</feature>
<evidence type="ECO:0000256" key="1">
    <source>
        <dbReference type="SAM" id="MobiDB-lite"/>
    </source>
</evidence>
<sequence>MVARTPGREQGKPVRLDGQRKGGHATDSYMRILQHSQV</sequence>
<keyword evidence="3" id="KW-1185">Reference proteome</keyword>
<dbReference type="AlphaFoldDB" id="A0A0C4Y8A3"/>
<name>A0A0C4Y8A3_9BURK</name>
<evidence type="ECO:0000313" key="3">
    <source>
        <dbReference type="Proteomes" id="UP000031843"/>
    </source>
</evidence>
<proteinExistence type="predicted"/>
<dbReference type="KEGG" id="cbw:RR42_m1041"/>
<protein>
    <submittedName>
        <fullName evidence="2">Uncharacterized protein</fullName>
    </submittedName>
</protein>
<dbReference type="EMBL" id="CP010536">
    <property type="protein sequence ID" value="AJG18449.1"/>
    <property type="molecule type" value="Genomic_DNA"/>
</dbReference>
<gene>
    <name evidence="2" type="ORF">RR42_m1041</name>
</gene>
<evidence type="ECO:0000313" key="2">
    <source>
        <dbReference type="EMBL" id="AJG18449.1"/>
    </source>
</evidence>
<accession>A0A0C4Y8A3</accession>
<reference evidence="2 3" key="1">
    <citation type="journal article" date="2015" name="Genome Announc.">
        <title>Complete Genome Sequence of Cupriavidus basilensis 4G11, Isolated from the Oak Ridge Field Research Center Site.</title>
        <authorList>
            <person name="Ray J."/>
            <person name="Waters R.J."/>
            <person name="Skerker J.M."/>
            <person name="Kuehl J.V."/>
            <person name="Price M.N."/>
            <person name="Huang J."/>
            <person name="Chakraborty R."/>
            <person name="Arkin A.P."/>
            <person name="Deutschbauer A."/>
        </authorList>
    </citation>
    <scope>NUCLEOTIDE SEQUENCE [LARGE SCALE GENOMIC DNA]</scope>
    <source>
        <strain evidence="2">4G11</strain>
    </source>
</reference>
<feature type="region of interest" description="Disordered" evidence="1">
    <location>
        <begin position="1"/>
        <end position="38"/>
    </location>
</feature>
<organism evidence="2 3">
    <name type="scientific">Cupriavidus basilensis</name>
    <dbReference type="NCBI Taxonomy" id="68895"/>
    <lineage>
        <taxon>Bacteria</taxon>
        <taxon>Pseudomonadati</taxon>
        <taxon>Pseudomonadota</taxon>
        <taxon>Betaproteobacteria</taxon>
        <taxon>Burkholderiales</taxon>
        <taxon>Burkholderiaceae</taxon>
        <taxon>Cupriavidus</taxon>
    </lineage>
</organism>
<dbReference type="STRING" id="68895.RR42_m1041"/>